<dbReference type="PANTHER" id="PTHR48125">
    <property type="entry name" value="LP07818P1"/>
    <property type="match status" value="1"/>
</dbReference>
<organism evidence="2 3">
    <name type="scientific">Miscanthus lutarioriparius</name>
    <dbReference type="NCBI Taxonomy" id="422564"/>
    <lineage>
        <taxon>Eukaryota</taxon>
        <taxon>Viridiplantae</taxon>
        <taxon>Streptophyta</taxon>
        <taxon>Embryophyta</taxon>
        <taxon>Tracheophyta</taxon>
        <taxon>Spermatophyta</taxon>
        <taxon>Magnoliopsida</taxon>
        <taxon>Liliopsida</taxon>
        <taxon>Poales</taxon>
        <taxon>Poaceae</taxon>
        <taxon>PACMAD clade</taxon>
        <taxon>Panicoideae</taxon>
        <taxon>Andropogonodae</taxon>
        <taxon>Andropogoneae</taxon>
        <taxon>Saccharinae</taxon>
        <taxon>Miscanthus</taxon>
    </lineage>
</organism>
<dbReference type="Proteomes" id="UP000604825">
    <property type="component" value="Unassembled WGS sequence"/>
</dbReference>
<dbReference type="EMBL" id="CAJGYO010000017">
    <property type="protein sequence ID" value="CAD6334285.1"/>
    <property type="molecule type" value="Genomic_DNA"/>
</dbReference>
<feature type="region of interest" description="Disordered" evidence="1">
    <location>
        <begin position="681"/>
        <end position="796"/>
    </location>
</feature>
<reference evidence="2" key="1">
    <citation type="submission" date="2020-10" db="EMBL/GenBank/DDBJ databases">
        <authorList>
            <person name="Han B."/>
            <person name="Lu T."/>
            <person name="Zhao Q."/>
            <person name="Huang X."/>
            <person name="Zhao Y."/>
        </authorList>
    </citation>
    <scope>NUCLEOTIDE SEQUENCE</scope>
</reference>
<proteinExistence type="predicted"/>
<gene>
    <name evidence="2" type="ORF">NCGR_LOCUS58383</name>
</gene>
<feature type="compositionally biased region" description="Polar residues" evidence="1">
    <location>
        <begin position="476"/>
        <end position="485"/>
    </location>
</feature>
<evidence type="ECO:0000313" key="3">
    <source>
        <dbReference type="Proteomes" id="UP000604825"/>
    </source>
</evidence>
<keyword evidence="3" id="KW-1185">Reference proteome</keyword>
<feature type="compositionally biased region" description="Low complexity" evidence="1">
    <location>
        <begin position="487"/>
        <end position="502"/>
    </location>
</feature>
<sequence length="796" mass="84700">MSMSDDEPYDADGDVSRFLLCPSPEAHLFPFSEPEGTLVGLCQNAPPTADEVQGHQAPQTLNAAPDLLGHQAPTTTEFQGLPAPQTLNAAPDFGLQQAPITGFHDHHAPQGLGVAPDFGLQAPTTEFQGHPPAPDFSVPVPAIDAAEHYQAPIINAEQYQASAMDVDQYYQAMAVDNTQPMQMLPPEMHHQAYGYFPDPTPMLCDGVDEASLFQANTNMHMLANGVVPDPSPSLYEQLINDGEVELPAIIRDIERGDNAGAAGPAALNDVHPVKEDVFFRPIIRSQLDCSRCRSVREVVCLDERRKMHFMVHASDPGMIFQHAIVDRMSIREDGQLHTDVLLHHDLRGRNHEWVHNFIERSVEMMKRNRGQMQDTWSSNYAAVCTNVATAPPPSNHARMEELGAMLHNILSAPASTIAAQPVVTPQEQQTTDAPGVAEAAAPQAAVTPQEQENTSDGPGVAETEAPEAADPAVTPQEQGENTNAQRVAKAAVTEAAESAVTAPREQETTDAPKVAETAVPEAAQPGVTAPQEQENIDAPPEGAEAAGPQAVQPAVSQKEENKDAGAVFAPFNWEGFQPEIFESSLLVPPYDPESGTNVLLYPSLVEQLRKTELERKESKRLSKIGSGYNDVNCINRKMTKLQQTAARVGPRGLFAIKQKMETYKREKADLYDMINKAIQENERGGNNGAGPSNRAEPSNRAGPSNEADTSNDAASPSNTAIPSSDGAGTSNDADGPSNSAIPSSDGAGTSNDVAGPSNAAIPSSDGAGISNNDAGPSKSNTSIVPSSDCAGPSGSK</sequence>
<name>A0A811RWG9_9POAL</name>
<dbReference type="OrthoDB" id="661893at2759"/>
<feature type="compositionally biased region" description="Polar residues" evidence="1">
    <location>
        <begin position="769"/>
        <end position="785"/>
    </location>
</feature>
<feature type="region of interest" description="Disordered" evidence="1">
    <location>
        <begin position="423"/>
        <end position="561"/>
    </location>
</feature>
<feature type="compositionally biased region" description="Polar residues" evidence="1">
    <location>
        <begin position="706"/>
        <end position="752"/>
    </location>
</feature>
<protein>
    <submittedName>
        <fullName evidence="2">Uncharacterized protein</fullName>
    </submittedName>
</protein>
<feature type="compositionally biased region" description="Low complexity" evidence="1">
    <location>
        <begin position="423"/>
        <end position="452"/>
    </location>
</feature>
<evidence type="ECO:0000256" key="1">
    <source>
        <dbReference type="SAM" id="MobiDB-lite"/>
    </source>
</evidence>
<feature type="compositionally biased region" description="Low complexity" evidence="1">
    <location>
        <begin position="460"/>
        <end position="475"/>
    </location>
</feature>
<evidence type="ECO:0000313" key="2">
    <source>
        <dbReference type="EMBL" id="CAD6334285.1"/>
    </source>
</evidence>
<comment type="caution">
    <text evidence="2">The sequence shown here is derived from an EMBL/GenBank/DDBJ whole genome shotgun (WGS) entry which is preliminary data.</text>
</comment>
<feature type="compositionally biased region" description="Low complexity" evidence="1">
    <location>
        <begin position="538"/>
        <end position="555"/>
    </location>
</feature>
<dbReference type="AlphaFoldDB" id="A0A811RWG9"/>
<dbReference type="PANTHER" id="PTHR48125:SF10">
    <property type="entry name" value="OS12G0136300 PROTEIN"/>
    <property type="match status" value="1"/>
</dbReference>
<accession>A0A811RWG9</accession>